<keyword evidence="2" id="KW-1185">Reference proteome</keyword>
<dbReference type="InterPro" id="IPR036179">
    <property type="entry name" value="Ig-like_dom_sf"/>
</dbReference>
<name>A0ABQ8LHN8_LABRO</name>
<dbReference type="Gene3D" id="2.60.40.10">
    <property type="entry name" value="Immunoglobulins"/>
    <property type="match status" value="1"/>
</dbReference>
<accession>A0ABQ8LHN8</accession>
<organism evidence="1 2">
    <name type="scientific">Labeo rohita</name>
    <name type="common">Indian major carp</name>
    <name type="synonym">Cyprinus rohita</name>
    <dbReference type="NCBI Taxonomy" id="84645"/>
    <lineage>
        <taxon>Eukaryota</taxon>
        <taxon>Metazoa</taxon>
        <taxon>Chordata</taxon>
        <taxon>Craniata</taxon>
        <taxon>Vertebrata</taxon>
        <taxon>Euteleostomi</taxon>
        <taxon>Actinopterygii</taxon>
        <taxon>Neopterygii</taxon>
        <taxon>Teleostei</taxon>
        <taxon>Ostariophysi</taxon>
        <taxon>Cypriniformes</taxon>
        <taxon>Cyprinidae</taxon>
        <taxon>Labeoninae</taxon>
        <taxon>Labeonini</taxon>
        <taxon>Labeo</taxon>
    </lineage>
</organism>
<dbReference type="InterPro" id="IPR013783">
    <property type="entry name" value="Ig-like_fold"/>
</dbReference>
<sequence>MTVALPTGVEEYHQIIWTFENKNIAQCRENANGTQSCEVTDEGLRDRLKMDSQTGSLTIMNISTELTGLYKLQIIDKSSKKSSNQKFNVTISGK</sequence>
<reference evidence="1 2" key="1">
    <citation type="submission" date="2022-01" db="EMBL/GenBank/DDBJ databases">
        <title>A high-quality chromosome-level genome assembly of rohu carp, Labeo rohita.</title>
        <authorList>
            <person name="Arick M.A. II"/>
            <person name="Hsu C.-Y."/>
            <person name="Magbanua Z."/>
            <person name="Pechanova O."/>
            <person name="Grover C."/>
            <person name="Miller E."/>
            <person name="Thrash A."/>
            <person name="Ezzel L."/>
            <person name="Alam S."/>
            <person name="Benzie J."/>
            <person name="Hamilton M."/>
            <person name="Karsi A."/>
            <person name="Lawrence M.L."/>
            <person name="Peterson D.G."/>
        </authorList>
    </citation>
    <scope>NUCLEOTIDE SEQUENCE [LARGE SCALE GENOMIC DNA]</scope>
    <source>
        <strain evidence="2">BAU-BD-2019</strain>
        <tissue evidence="1">Blood</tissue>
    </source>
</reference>
<dbReference type="SUPFAM" id="SSF48726">
    <property type="entry name" value="Immunoglobulin"/>
    <property type="match status" value="1"/>
</dbReference>
<evidence type="ECO:0000313" key="2">
    <source>
        <dbReference type="Proteomes" id="UP000830375"/>
    </source>
</evidence>
<dbReference type="Proteomes" id="UP000830375">
    <property type="component" value="Unassembled WGS sequence"/>
</dbReference>
<evidence type="ECO:0000313" key="1">
    <source>
        <dbReference type="EMBL" id="KAI2650185.1"/>
    </source>
</evidence>
<dbReference type="EMBL" id="JACTAM010000022">
    <property type="protein sequence ID" value="KAI2650185.1"/>
    <property type="molecule type" value="Genomic_DNA"/>
</dbReference>
<dbReference type="PANTHER" id="PTHR21063">
    <property type="entry name" value="LFA-3"/>
    <property type="match status" value="1"/>
</dbReference>
<comment type="caution">
    <text evidence="1">The sequence shown here is derived from an EMBL/GenBank/DDBJ whole genome shotgun (WGS) entry which is preliminary data.</text>
</comment>
<dbReference type="PANTHER" id="PTHR21063:SF4">
    <property type="entry name" value="CD48 ANTIGEN-RELATED"/>
    <property type="match status" value="1"/>
</dbReference>
<protein>
    <submittedName>
        <fullName evidence="1">SLAM family member 9</fullName>
    </submittedName>
</protein>
<proteinExistence type="predicted"/>
<gene>
    <name evidence="1" type="ORF">H4Q32_000117</name>
</gene>